<gene>
    <name evidence="2" type="ORF">HYPSUDRAFT_78986</name>
</gene>
<dbReference type="Proteomes" id="UP000054270">
    <property type="component" value="Unassembled WGS sequence"/>
</dbReference>
<evidence type="ECO:0000313" key="2">
    <source>
        <dbReference type="EMBL" id="KJA18930.1"/>
    </source>
</evidence>
<organism evidence="2 3">
    <name type="scientific">Hypholoma sublateritium (strain FD-334 SS-4)</name>
    <dbReference type="NCBI Taxonomy" id="945553"/>
    <lineage>
        <taxon>Eukaryota</taxon>
        <taxon>Fungi</taxon>
        <taxon>Dikarya</taxon>
        <taxon>Basidiomycota</taxon>
        <taxon>Agaricomycotina</taxon>
        <taxon>Agaricomycetes</taxon>
        <taxon>Agaricomycetidae</taxon>
        <taxon>Agaricales</taxon>
        <taxon>Agaricineae</taxon>
        <taxon>Strophariaceae</taxon>
        <taxon>Hypholoma</taxon>
    </lineage>
</organism>
<name>A0A0D2PFM2_HYPSF</name>
<dbReference type="AlphaFoldDB" id="A0A0D2PFM2"/>
<keyword evidence="3" id="KW-1185">Reference proteome</keyword>
<evidence type="ECO:0000256" key="1">
    <source>
        <dbReference type="SAM" id="MobiDB-lite"/>
    </source>
</evidence>
<feature type="region of interest" description="Disordered" evidence="1">
    <location>
        <begin position="113"/>
        <end position="155"/>
    </location>
</feature>
<accession>A0A0D2PFM2</accession>
<sequence length="264" mass="28551">MSEALDSFSLADSVWPTEALALILYFSTPGTGHHTSIAGSQMHQFAGRAWTRDTEWRCCEWELNGDGKTEDAQEPGRRRAFPARSSNFHASGAKQMRAPYVALRDRGTVCPDHPASGADVGARNARPPLRSSDRSSRIPAADARPRGTARPGARLVRPGADVRPYLAARERLQRGGTAGCRALLYLRDVQKRAAARAVVPGQAAEAASGTRASGAHAAGWGSGVWRVYTAEHLRETWTPRRSRAVAFTRLPSCTRTGGRAPLIE</sequence>
<protein>
    <submittedName>
        <fullName evidence="2">Uncharacterized protein</fullName>
    </submittedName>
</protein>
<feature type="compositionally biased region" description="Low complexity" evidence="1">
    <location>
        <begin position="137"/>
        <end position="154"/>
    </location>
</feature>
<dbReference type="EMBL" id="KN817583">
    <property type="protein sequence ID" value="KJA18930.1"/>
    <property type="molecule type" value="Genomic_DNA"/>
</dbReference>
<evidence type="ECO:0000313" key="3">
    <source>
        <dbReference type="Proteomes" id="UP000054270"/>
    </source>
</evidence>
<proteinExistence type="predicted"/>
<reference evidence="3" key="1">
    <citation type="submission" date="2014-04" db="EMBL/GenBank/DDBJ databases">
        <title>Evolutionary Origins and Diversification of the Mycorrhizal Mutualists.</title>
        <authorList>
            <consortium name="DOE Joint Genome Institute"/>
            <consortium name="Mycorrhizal Genomics Consortium"/>
            <person name="Kohler A."/>
            <person name="Kuo A."/>
            <person name="Nagy L.G."/>
            <person name="Floudas D."/>
            <person name="Copeland A."/>
            <person name="Barry K.W."/>
            <person name="Cichocki N."/>
            <person name="Veneault-Fourrey C."/>
            <person name="LaButti K."/>
            <person name="Lindquist E.A."/>
            <person name="Lipzen A."/>
            <person name="Lundell T."/>
            <person name="Morin E."/>
            <person name="Murat C."/>
            <person name="Riley R."/>
            <person name="Ohm R."/>
            <person name="Sun H."/>
            <person name="Tunlid A."/>
            <person name="Henrissat B."/>
            <person name="Grigoriev I.V."/>
            <person name="Hibbett D.S."/>
            <person name="Martin F."/>
        </authorList>
    </citation>
    <scope>NUCLEOTIDE SEQUENCE [LARGE SCALE GENOMIC DNA]</scope>
    <source>
        <strain evidence="3">FD-334 SS-4</strain>
    </source>
</reference>